<dbReference type="SMART" id="SM00342">
    <property type="entry name" value="HTH_ARAC"/>
    <property type="match status" value="1"/>
</dbReference>
<dbReference type="Gene3D" id="1.10.10.60">
    <property type="entry name" value="Homeodomain-like"/>
    <property type="match status" value="2"/>
</dbReference>
<dbReference type="Pfam" id="PF12833">
    <property type="entry name" value="HTH_18"/>
    <property type="match status" value="1"/>
</dbReference>
<dbReference type="STRING" id="1391654.AKJ09_04161"/>
<evidence type="ECO:0000313" key="6">
    <source>
        <dbReference type="Proteomes" id="UP000064967"/>
    </source>
</evidence>
<dbReference type="SUPFAM" id="SSF46689">
    <property type="entry name" value="Homeodomain-like"/>
    <property type="match status" value="2"/>
</dbReference>
<dbReference type="InterPro" id="IPR014710">
    <property type="entry name" value="RmlC-like_jellyroll"/>
</dbReference>
<dbReference type="InterPro" id="IPR018060">
    <property type="entry name" value="HTH_AraC"/>
</dbReference>
<proteinExistence type="predicted"/>
<dbReference type="PATRIC" id="fig|1391654.3.peg.4217"/>
<evidence type="ECO:0000256" key="2">
    <source>
        <dbReference type="ARBA" id="ARBA00023125"/>
    </source>
</evidence>
<reference evidence="5 6" key="1">
    <citation type="submission" date="2015-08" db="EMBL/GenBank/DDBJ databases">
        <authorList>
            <person name="Babu N.S."/>
            <person name="Beckwith C.J."/>
            <person name="Beseler K.G."/>
            <person name="Brison A."/>
            <person name="Carone J.V."/>
            <person name="Caskin T.P."/>
            <person name="Diamond M."/>
            <person name="Durham M.E."/>
            <person name="Foxe J.M."/>
            <person name="Go M."/>
            <person name="Henderson B.A."/>
            <person name="Jones I.B."/>
            <person name="McGettigan J.A."/>
            <person name="Micheletti S.J."/>
            <person name="Nasrallah M.E."/>
            <person name="Ortiz D."/>
            <person name="Piller C.R."/>
            <person name="Privatt S.R."/>
            <person name="Schneider S.L."/>
            <person name="Sharp S."/>
            <person name="Smith T.C."/>
            <person name="Stanton J.D."/>
            <person name="Ullery H.E."/>
            <person name="Wilson R.J."/>
            <person name="Serrano M.G."/>
            <person name="Buck G."/>
            <person name="Lee V."/>
            <person name="Wang Y."/>
            <person name="Carvalho R."/>
            <person name="Voegtly L."/>
            <person name="Shi R."/>
            <person name="Duckworth R."/>
            <person name="Johnson A."/>
            <person name="Loviza R."/>
            <person name="Walstead R."/>
            <person name="Shah Z."/>
            <person name="Kiflezghi M."/>
            <person name="Wade K."/>
            <person name="Ball S.L."/>
            <person name="Bradley K.W."/>
            <person name="Asai D.J."/>
            <person name="Bowman C.A."/>
            <person name="Russell D.A."/>
            <person name="Pope W.H."/>
            <person name="Jacobs-Sera D."/>
            <person name="Hendrix R.W."/>
            <person name="Hatfull G.F."/>
        </authorList>
    </citation>
    <scope>NUCLEOTIDE SEQUENCE [LARGE SCALE GENOMIC DNA]</scope>
    <source>
        <strain evidence="5 6">DSM 27648</strain>
    </source>
</reference>
<dbReference type="PRINTS" id="PR00032">
    <property type="entry name" value="HTHARAC"/>
</dbReference>
<accession>A0A0K1PVD8</accession>
<organism evidence="5 6">
    <name type="scientific">Labilithrix luteola</name>
    <dbReference type="NCBI Taxonomy" id="1391654"/>
    <lineage>
        <taxon>Bacteria</taxon>
        <taxon>Pseudomonadati</taxon>
        <taxon>Myxococcota</taxon>
        <taxon>Polyangia</taxon>
        <taxon>Polyangiales</taxon>
        <taxon>Labilitrichaceae</taxon>
        <taxon>Labilithrix</taxon>
    </lineage>
</organism>
<dbReference type="EMBL" id="CP012333">
    <property type="protein sequence ID" value="AKU97497.1"/>
    <property type="molecule type" value="Genomic_DNA"/>
</dbReference>
<dbReference type="Proteomes" id="UP000064967">
    <property type="component" value="Chromosome"/>
</dbReference>
<dbReference type="Gene3D" id="2.60.120.10">
    <property type="entry name" value="Jelly Rolls"/>
    <property type="match status" value="1"/>
</dbReference>
<evidence type="ECO:0000313" key="5">
    <source>
        <dbReference type="EMBL" id="AKU97497.1"/>
    </source>
</evidence>
<dbReference type="GO" id="GO:0003700">
    <property type="term" value="F:DNA-binding transcription factor activity"/>
    <property type="evidence" value="ECO:0007669"/>
    <property type="project" value="InterPro"/>
</dbReference>
<sequence length="328" mass="35978">MDVLAEALRAVHLRSRIYGRLELKAPWGMRLLRSERPEAHRTEPLFYAVSRGNCLLEIDGKRIPLAGGDFVFILDGTSHVLKDAPKSKVATVAEVYAQRGGRCGGIVQYGGDGAETTIISGSFLFEGILLSPIVESLPRFLHVKGDGGVASRWLESTMQFVASEMESELPGYETVASRLADVLFVQALRTHVQSLPEGRGGWLRALFDPKLSVVLQRLHEKPDEPWSVESLARVAGMSRSVFASRFKSVMGEAPLAYLTRWRMHRATQLIASGAASTSELAEAVGYETESAFVKAFKRHVGETPGAYRRRVASTERMVEGPSGPRSHG</sequence>
<keyword evidence="3" id="KW-0804">Transcription</keyword>
<dbReference type="GO" id="GO:0043565">
    <property type="term" value="F:sequence-specific DNA binding"/>
    <property type="evidence" value="ECO:0007669"/>
    <property type="project" value="InterPro"/>
</dbReference>
<dbReference type="PANTHER" id="PTHR46796:SF7">
    <property type="entry name" value="ARAC FAMILY TRANSCRIPTIONAL REGULATOR"/>
    <property type="match status" value="1"/>
</dbReference>
<keyword evidence="2" id="KW-0238">DNA-binding</keyword>
<dbReference type="Pfam" id="PF12852">
    <property type="entry name" value="Cupin_6"/>
    <property type="match status" value="1"/>
</dbReference>
<protein>
    <submittedName>
        <fullName evidence="5">Transcriptional regulator, AraC family</fullName>
    </submittedName>
</protein>
<dbReference type="RefSeq" id="WP_146648620.1">
    <property type="nucleotide sequence ID" value="NZ_CP012333.1"/>
</dbReference>
<dbReference type="InterPro" id="IPR050204">
    <property type="entry name" value="AraC_XylS_family_regulators"/>
</dbReference>
<dbReference type="PROSITE" id="PS01124">
    <property type="entry name" value="HTH_ARAC_FAMILY_2"/>
    <property type="match status" value="1"/>
</dbReference>
<name>A0A0K1PVD8_9BACT</name>
<dbReference type="PANTHER" id="PTHR46796">
    <property type="entry name" value="HTH-TYPE TRANSCRIPTIONAL ACTIVATOR RHAS-RELATED"/>
    <property type="match status" value="1"/>
</dbReference>
<dbReference type="InterPro" id="IPR020449">
    <property type="entry name" value="Tscrpt_reg_AraC-type_HTH"/>
</dbReference>
<dbReference type="InterPro" id="IPR032783">
    <property type="entry name" value="AraC_lig"/>
</dbReference>
<dbReference type="KEGG" id="llu:AKJ09_04161"/>
<dbReference type="AlphaFoldDB" id="A0A0K1PVD8"/>
<dbReference type="InterPro" id="IPR009057">
    <property type="entry name" value="Homeodomain-like_sf"/>
</dbReference>
<evidence type="ECO:0000256" key="3">
    <source>
        <dbReference type="ARBA" id="ARBA00023163"/>
    </source>
</evidence>
<evidence type="ECO:0000259" key="4">
    <source>
        <dbReference type="PROSITE" id="PS01124"/>
    </source>
</evidence>
<dbReference type="OrthoDB" id="5460636at2"/>
<gene>
    <name evidence="5" type="ORF">AKJ09_04161</name>
</gene>
<keyword evidence="6" id="KW-1185">Reference proteome</keyword>
<feature type="domain" description="HTH araC/xylS-type" evidence="4">
    <location>
        <begin position="212"/>
        <end position="310"/>
    </location>
</feature>
<keyword evidence="1" id="KW-0805">Transcription regulation</keyword>
<evidence type="ECO:0000256" key="1">
    <source>
        <dbReference type="ARBA" id="ARBA00023015"/>
    </source>
</evidence>